<dbReference type="Proteomes" id="UP000593567">
    <property type="component" value="Unassembled WGS sequence"/>
</dbReference>
<dbReference type="EMBL" id="VXIV02000419">
    <property type="protein sequence ID" value="KAF6038377.1"/>
    <property type="molecule type" value="Genomic_DNA"/>
</dbReference>
<proteinExistence type="predicted"/>
<reference evidence="2" key="1">
    <citation type="submission" date="2020-06" db="EMBL/GenBank/DDBJ databases">
        <title>Draft genome of Bugula neritina, a colonial animal packing powerful symbionts and potential medicines.</title>
        <authorList>
            <person name="Rayko M."/>
        </authorList>
    </citation>
    <scope>NUCLEOTIDE SEQUENCE [LARGE SCALE GENOMIC DNA]</scope>
    <source>
        <strain evidence="2">Kwan_BN1</strain>
    </source>
</reference>
<protein>
    <submittedName>
        <fullName evidence="2">Uncharacterized protein</fullName>
    </submittedName>
</protein>
<comment type="caution">
    <text evidence="2">The sequence shown here is derived from an EMBL/GenBank/DDBJ whole genome shotgun (WGS) entry which is preliminary data.</text>
</comment>
<evidence type="ECO:0000313" key="2">
    <source>
        <dbReference type="EMBL" id="KAF6038377.1"/>
    </source>
</evidence>
<evidence type="ECO:0000256" key="1">
    <source>
        <dbReference type="SAM" id="MobiDB-lite"/>
    </source>
</evidence>
<dbReference type="AlphaFoldDB" id="A0A7J7KJH4"/>
<gene>
    <name evidence="2" type="ORF">EB796_003318</name>
</gene>
<accession>A0A7J7KJH4</accession>
<sequence length="70" mass="8162">MKTWYPEMIGQDVEEMSDPEYVDFMSVSPYVSDIERENRVSGEDNGDSDSSSAETSTVVIRLRRRYKKYV</sequence>
<evidence type="ECO:0000313" key="3">
    <source>
        <dbReference type="Proteomes" id="UP000593567"/>
    </source>
</evidence>
<organism evidence="2 3">
    <name type="scientific">Bugula neritina</name>
    <name type="common">Brown bryozoan</name>
    <name type="synonym">Sertularia neritina</name>
    <dbReference type="NCBI Taxonomy" id="10212"/>
    <lineage>
        <taxon>Eukaryota</taxon>
        <taxon>Metazoa</taxon>
        <taxon>Spiralia</taxon>
        <taxon>Lophotrochozoa</taxon>
        <taxon>Bryozoa</taxon>
        <taxon>Gymnolaemata</taxon>
        <taxon>Cheilostomatida</taxon>
        <taxon>Flustrina</taxon>
        <taxon>Buguloidea</taxon>
        <taxon>Bugulidae</taxon>
        <taxon>Bugula</taxon>
    </lineage>
</organism>
<name>A0A7J7KJH4_BUGNE</name>
<keyword evidence="3" id="KW-1185">Reference proteome</keyword>
<feature type="region of interest" description="Disordered" evidence="1">
    <location>
        <begin position="35"/>
        <end position="57"/>
    </location>
</feature>